<keyword evidence="1 5" id="KW-0245">EGF-like domain</keyword>
<dbReference type="EMBL" id="KQ242492">
    <property type="protein sequence ID" value="KNC78421.1"/>
    <property type="molecule type" value="Genomic_DNA"/>
</dbReference>
<gene>
    <name evidence="9" type="ORF">SARC_09145</name>
</gene>
<keyword evidence="10" id="KW-1185">Reference proteome</keyword>
<dbReference type="PANTHER" id="PTHR24050">
    <property type="entry name" value="PA14 DOMAIN-CONTAINING PROTEIN"/>
    <property type="match status" value="1"/>
</dbReference>
<feature type="signal peptide" evidence="7">
    <location>
        <begin position="1"/>
        <end position="24"/>
    </location>
</feature>
<keyword evidence="2 7" id="KW-0732">Signal</keyword>
<dbReference type="Pfam" id="PF07645">
    <property type="entry name" value="EGF_CA"/>
    <property type="match status" value="1"/>
</dbReference>
<dbReference type="InterPro" id="IPR001881">
    <property type="entry name" value="EGF-like_Ca-bd_dom"/>
</dbReference>
<dbReference type="InterPro" id="IPR000152">
    <property type="entry name" value="EGF-type_Asp/Asn_hydroxyl_site"/>
</dbReference>
<dbReference type="eggNOG" id="KOG4260">
    <property type="taxonomic scope" value="Eukaryota"/>
</dbReference>
<evidence type="ECO:0000313" key="10">
    <source>
        <dbReference type="Proteomes" id="UP000054560"/>
    </source>
</evidence>
<dbReference type="Gene3D" id="2.10.25.10">
    <property type="entry name" value="Laminin"/>
    <property type="match status" value="1"/>
</dbReference>
<dbReference type="PROSITE" id="PS00010">
    <property type="entry name" value="ASX_HYDROXYL"/>
    <property type="match status" value="1"/>
</dbReference>
<evidence type="ECO:0000313" key="9">
    <source>
        <dbReference type="EMBL" id="KNC78421.1"/>
    </source>
</evidence>
<organism evidence="9 10">
    <name type="scientific">Sphaeroforma arctica JP610</name>
    <dbReference type="NCBI Taxonomy" id="667725"/>
    <lineage>
        <taxon>Eukaryota</taxon>
        <taxon>Ichthyosporea</taxon>
        <taxon>Ichthyophonida</taxon>
        <taxon>Sphaeroforma</taxon>
    </lineage>
</organism>
<feature type="region of interest" description="Disordered" evidence="6">
    <location>
        <begin position="279"/>
        <end position="328"/>
    </location>
</feature>
<reference evidence="9 10" key="1">
    <citation type="submission" date="2011-02" db="EMBL/GenBank/DDBJ databases">
        <title>The Genome Sequence of Sphaeroforma arctica JP610.</title>
        <authorList>
            <consortium name="The Broad Institute Genome Sequencing Platform"/>
            <person name="Russ C."/>
            <person name="Cuomo C."/>
            <person name="Young S.K."/>
            <person name="Zeng Q."/>
            <person name="Gargeya S."/>
            <person name="Alvarado L."/>
            <person name="Berlin A."/>
            <person name="Chapman S.B."/>
            <person name="Chen Z."/>
            <person name="Freedman E."/>
            <person name="Gellesch M."/>
            <person name="Goldberg J."/>
            <person name="Griggs A."/>
            <person name="Gujja S."/>
            <person name="Heilman E."/>
            <person name="Heiman D."/>
            <person name="Howarth C."/>
            <person name="Mehta T."/>
            <person name="Neiman D."/>
            <person name="Pearson M."/>
            <person name="Roberts A."/>
            <person name="Saif S."/>
            <person name="Shea T."/>
            <person name="Shenoy N."/>
            <person name="Sisk P."/>
            <person name="Stolte C."/>
            <person name="Sykes S."/>
            <person name="White J."/>
            <person name="Yandava C."/>
            <person name="Burger G."/>
            <person name="Gray M.W."/>
            <person name="Holland P.W.H."/>
            <person name="King N."/>
            <person name="Lang F.B.F."/>
            <person name="Roger A.J."/>
            <person name="Ruiz-Trillo I."/>
            <person name="Haas B."/>
            <person name="Nusbaum C."/>
            <person name="Birren B."/>
        </authorList>
    </citation>
    <scope>NUCLEOTIDE SEQUENCE [LARGE SCALE GENOMIC DNA]</scope>
    <source>
        <strain evidence="9 10">JP610</strain>
    </source>
</reference>
<evidence type="ECO:0000256" key="7">
    <source>
        <dbReference type="SAM" id="SignalP"/>
    </source>
</evidence>
<dbReference type="SMART" id="SM00181">
    <property type="entry name" value="EGF"/>
    <property type="match status" value="2"/>
</dbReference>
<dbReference type="InterPro" id="IPR000742">
    <property type="entry name" value="EGF"/>
</dbReference>
<dbReference type="InterPro" id="IPR002049">
    <property type="entry name" value="LE_dom"/>
</dbReference>
<dbReference type="CDD" id="cd00054">
    <property type="entry name" value="EGF_CA"/>
    <property type="match status" value="1"/>
</dbReference>
<dbReference type="GeneID" id="25909649"/>
<dbReference type="PROSITE" id="PS01248">
    <property type="entry name" value="EGF_LAM_1"/>
    <property type="match status" value="1"/>
</dbReference>
<proteinExistence type="predicted"/>
<feature type="chain" id="PRO_5005538713" description="EGF-like domain-containing protein" evidence="7">
    <location>
        <begin position="25"/>
        <end position="328"/>
    </location>
</feature>
<dbReference type="SMART" id="SM00179">
    <property type="entry name" value="EGF_CA"/>
    <property type="match status" value="1"/>
</dbReference>
<dbReference type="PROSITE" id="PS01187">
    <property type="entry name" value="EGF_CA"/>
    <property type="match status" value="1"/>
</dbReference>
<dbReference type="Proteomes" id="UP000054560">
    <property type="component" value="Unassembled WGS sequence"/>
</dbReference>
<evidence type="ECO:0000256" key="2">
    <source>
        <dbReference type="ARBA" id="ARBA00022729"/>
    </source>
</evidence>
<accession>A0A0L0FPI1</accession>
<dbReference type="PROSITE" id="PS50026">
    <property type="entry name" value="EGF_3"/>
    <property type="match status" value="2"/>
</dbReference>
<feature type="disulfide bond" evidence="5">
    <location>
        <begin position="169"/>
        <end position="178"/>
    </location>
</feature>
<protein>
    <recommendedName>
        <fullName evidence="8">EGF-like domain-containing protein</fullName>
    </recommendedName>
</protein>
<dbReference type="InterPro" id="IPR049883">
    <property type="entry name" value="NOTCH1_EGF-like"/>
</dbReference>
<evidence type="ECO:0000256" key="5">
    <source>
        <dbReference type="PROSITE-ProRule" id="PRU00076"/>
    </source>
</evidence>
<evidence type="ECO:0000256" key="6">
    <source>
        <dbReference type="SAM" id="MobiDB-lite"/>
    </source>
</evidence>
<evidence type="ECO:0000256" key="4">
    <source>
        <dbReference type="ARBA" id="ARBA00023157"/>
    </source>
</evidence>
<evidence type="ECO:0000259" key="8">
    <source>
        <dbReference type="PROSITE" id="PS50026"/>
    </source>
</evidence>
<evidence type="ECO:0000256" key="3">
    <source>
        <dbReference type="ARBA" id="ARBA00022737"/>
    </source>
</evidence>
<feature type="domain" description="EGF-like" evidence="8">
    <location>
        <begin position="194"/>
        <end position="234"/>
    </location>
</feature>
<dbReference type="PROSITE" id="PS00022">
    <property type="entry name" value="EGF_1"/>
    <property type="match status" value="1"/>
</dbReference>
<comment type="caution">
    <text evidence="5">Lacks conserved residue(s) required for the propagation of feature annotation.</text>
</comment>
<dbReference type="SUPFAM" id="SSF57196">
    <property type="entry name" value="EGF/Laminin"/>
    <property type="match status" value="1"/>
</dbReference>
<keyword evidence="3" id="KW-0677">Repeat</keyword>
<dbReference type="AlphaFoldDB" id="A0A0L0FPI1"/>
<dbReference type="RefSeq" id="XP_014152323.1">
    <property type="nucleotide sequence ID" value="XM_014296848.1"/>
</dbReference>
<dbReference type="InterPro" id="IPR052235">
    <property type="entry name" value="Nephronectin_domain"/>
</dbReference>
<dbReference type="SUPFAM" id="SSF57184">
    <property type="entry name" value="Growth factor receptor domain"/>
    <property type="match status" value="1"/>
</dbReference>
<keyword evidence="4 5" id="KW-1015">Disulfide bond</keyword>
<evidence type="ECO:0000256" key="1">
    <source>
        <dbReference type="ARBA" id="ARBA00022536"/>
    </source>
</evidence>
<dbReference type="InterPro" id="IPR009030">
    <property type="entry name" value="Growth_fac_rcpt_cys_sf"/>
</dbReference>
<dbReference type="InterPro" id="IPR018097">
    <property type="entry name" value="EGF_Ca-bd_CS"/>
</dbReference>
<dbReference type="STRING" id="667725.A0A0L0FPI1"/>
<name>A0A0L0FPI1_9EUKA</name>
<feature type="compositionally biased region" description="Basic and acidic residues" evidence="6">
    <location>
        <begin position="292"/>
        <end position="328"/>
    </location>
</feature>
<sequence length="328" mass="35555">MFSRGVLLAVLCMVVTTSIWKVSAANPVDKCKSCTKGVEGLTKGMRLTADKGWTGGDTSWHEERGLLYSTSETRFIEVMEHACEKKDHNCHRFMSDHEETVEQWFNAGGEGDLFSLLCIADAKVCCPKNTFGAQCQKCLTSETNEGAVCSGNGSCEGGGRRDGSGVCICTKGYKGKYCAKCAKGFFRQNDKCIDFDECKHSQSLCTADEVCHNTAGAFECKCKPQYTRQDGVCTAETPAPTATATSSPESKENDLPDAEIDTAAAETGGQIQKLTSMLTGWFDNSDNTKGSPNDENKDTPAEGKKELHTELMDDPSVDEKKARSADEL</sequence>
<dbReference type="PANTHER" id="PTHR24050:SF28">
    <property type="entry name" value="UROMODULIN-LIKE"/>
    <property type="match status" value="1"/>
</dbReference>
<feature type="domain" description="EGF-like" evidence="8">
    <location>
        <begin position="139"/>
        <end position="179"/>
    </location>
</feature>
<dbReference type="GO" id="GO:0005509">
    <property type="term" value="F:calcium ion binding"/>
    <property type="evidence" value="ECO:0007669"/>
    <property type="project" value="InterPro"/>
</dbReference>
<dbReference type="OrthoDB" id="19903at2759"/>
<feature type="compositionally biased region" description="Polar residues" evidence="6">
    <location>
        <begin position="279"/>
        <end position="291"/>
    </location>
</feature>